<name>A0ABD1PID0_9LAMI</name>
<comment type="caution">
    <text evidence="5">The sequence shown here is derived from an EMBL/GenBank/DDBJ whole genome shotgun (WGS) entry which is preliminary data.</text>
</comment>
<dbReference type="EMBL" id="JBFOLJ010000019">
    <property type="protein sequence ID" value="KAL2463379.1"/>
    <property type="molecule type" value="Genomic_DNA"/>
</dbReference>
<evidence type="ECO:0000313" key="5">
    <source>
        <dbReference type="EMBL" id="KAL2463379.1"/>
    </source>
</evidence>
<evidence type="ECO:0000259" key="4">
    <source>
        <dbReference type="PROSITE" id="PS50102"/>
    </source>
</evidence>
<dbReference type="SUPFAM" id="SSF54928">
    <property type="entry name" value="RNA-binding domain, RBD"/>
    <property type="match status" value="1"/>
</dbReference>
<dbReference type="InterPro" id="IPR000504">
    <property type="entry name" value="RRM_dom"/>
</dbReference>
<feature type="transmembrane region" description="Helical" evidence="3">
    <location>
        <begin position="112"/>
        <end position="130"/>
    </location>
</feature>
<dbReference type="InterPro" id="IPR048289">
    <property type="entry name" value="RRM2_NsCP33-like"/>
</dbReference>
<evidence type="ECO:0000256" key="2">
    <source>
        <dbReference type="PROSITE-ProRule" id="PRU00176"/>
    </source>
</evidence>
<keyword evidence="3" id="KW-0812">Transmembrane</keyword>
<dbReference type="Pfam" id="PF00076">
    <property type="entry name" value="RRM_1"/>
    <property type="match status" value="1"/>
</dbReference>
<dbReference type="GO" id="GO:0003723">
    <property type="term" value="F:RNA binding"/>
    <property type="evidence" value="ECO:0007669"/>
    <property type="project" value="UniProtKB-UniRule"/>
</dbReference>
<keyword evidence="1 2" id="KW-0694">RNA-binding</keyword>
<gene>
    <name evidence="5" type="ORF">Fot_53035</name>
</gene>
<sequence>MALCNKFGSLLRQTISDNSALNVKVSIFNAIRCMSTKLFVGGLSFDSDDQSLREAFSCFGDVVDAKVIMDRDTGRSKGFGFVNFSSEESARSALSAMDGQVSFRNYITSPCVTYAAVILLILPMSSLLPCRNLNGRNVRVSVAEERAPRSNFNNSGGFGGRFGGRGGNTGF</sequence>
<dbReference type="InterPro" id="IPR052462">
    <property type="entry name" value="SLIRP/GR-RBP-like"/>
</dbReference>
<dbReference type="Gene3D" id="3.30.70.330">
    <property type="match status" value="1"/>
</dbReference>
<evidence type="ECO:0000256" key="3">
    <source>
        <dbReference type="SAM" id="Phobius"/>
    </source>
</evidence>
<keyword evidence="3" id="KW-1133">Transmembrane helix</keyword>
<protein>
    <submittedName>
        <fullName evidence="5">Glycine-rich RNA-binding protein 2</fullName>
    </submittedName>
</protein>
<organism evidence="5 6">
    <name type="scientific">Forsythia ovata</name>
    <dbReference type="NCBI Taxonomy" id="205694"/>
    <lineage>
        <taxon>Eukaryota</taxon>
        <taxon>Viridiplantae</taxon>
        <taxon>Streptophyta</taxon>
        <taxon>Embryophyta</taxon>
        <taxon>Tracheophyta</taxon>
        <taxon>Spermatophyta</taxon>
        <taxon>Magnoliopsida</taxon>
        <taxon>eudicotyledons</taxon>
        <taxon>Gunneridae</taxon>
        <taxon>Pentapetalae</taxon>
        <taxon>asterids</taxon>
        <taxon>lamiids</taxon>
        <taxon>Lamiales</taxon>
        <taxon>Oleaceae</taxon>
        <taxon>Forsythieae</taxon>
        <taxon>Forsythia</taxon>
    </lineage>
</organism>
<dbReference type="SMART" id="SM00360">
    <property type="entry name" value="RRM"/>
    <property type="match status" value="1"/>
</dbReference>
<dbReference type="CDD" id="cd21608">
    <property type="entry name" value="RRM2_NsCP33_like"/>
    <property type="match status" value="1"/>
</dbReference>
<evidence type="ECO:0000256" key="1">
    <source>
        <dbReference type="ARBA" id="ARBA00022884"/>
    </source>
</evidence>
<keyword evidence="6" id="KW-1185">Reference proteome</keyword>
<proteinExistence type="predicted"/>
<dbReference type="PANTHER" id="PTHR48027">
    <property type="entry name" value="HETEROGENEOUS NUCLEAR RIBONUCLEOPROTEIN 87F-RELATED"/>
    <property type="match status" value="1"/>
</dbReference>
<dbReference type="PROSITE" id="PS50102">
    <property type="entry name" value="RRM"/>
    <property type="match status" value="1"/>
</dbReference>
<reference evidence="6" key="1">
    <citation type="submission" date="2024-07" db="EMBL/GenBank/DDBJ databases">
        <title>Two chromosome-level genome assemblies of Korean endemic species Abeliophyllum distichum and Forsythia ovata (Oleaceae).</title>
        <authorList>
            <person name="Jang H."/>
        </authorList>
    </citation>
    <scope>NUCLEOTIDE SEQUENCE [LARGE SCALE GENOMIC DNA]</scope>
</reference>
<keyword evidence="3" id="KW-0472">Membrane</keyword>
<feature type="domain" description="RRM" evidence="4">
    <location>
        <begin position="36"/>
        <end position="145"/>
    </location>
</feature>
<dbReference type="Proteomes" id="UP001604277">
    <property type="component" value="Unassembled WGS sequence"/>
</dbReference>
<dbReference type="AlphaFoldDB" id="A0ABD1PID0"/>
<dbReference type="InterPro" id="IPR012677">
    <property type="entry name" value="Nucleotide-bd_a/b_plait_sf"/>
</dbReference>
<accession>A0ABD1PID0</accession>
<evidence type="ECO:0000313" key="6">
    <source>
        <dbReference type="Proteomes" id="UP001604277"/>
    </source>
</evidence>
<dbReference type="InterPro" id="IPR035979">
    <property type="entry name" value="RBD_domain_sf"/>
</dbReference>